<evidence type="ECO:0008006" key="3">
    <source>
        <dbReference type="Google" id="ProtNLM"/>
    </source>
</evidence>
<evidence type="ECO:0000313" key="2">
    <source>
        <dbReference type="Proteomes" id="UP000321291"/>
    </source>
</evidence>
<sequence>MRKFSMLFIAGTLLLGACSKDKVQTLPLIVPSVTGTWAFNGFVGYEAALVQTDFKIYEDSIVYTDDMQYYFINNGDTTDWGHFSLGRDSAINGNGQMQRYDSIVYHSENSAKPITNDATKPDMFYFNLKGNLLSMSTLYLKDSSTTKLYHTYIRK</sequence>
<reference evidence="1 2" key="1">
    <citation type="journal article" date="2017" name="Int. J. Syst. Evol. Microbiol.">
        <title>Arachidicoccus ginsenosidivorans sp. nov., with ginsenoside-converting activity isolated from ginseng cultivating soil.</title>
        <authorList>
            <person name="Siddiqi M.Z."/>
            <person name="Aslam Z."/>
            <person name="Im W.T."/>
        </authorList>
    </citation>
    <scope>NUCLEOTIDE SEQUENCE [LARGE SCALE GENOMIC DNA]</scope>
    <source>
        <strain evidence="1 2">Gsoil 809</strain>
    </source>
</reference>
<organism evidence="1 2">
    <name type="scientific">Arachidicoccus ginsenosidivorans</name>
    <dbReference type="NCBI Taxonomy" id="496057"/>
    <lineage>
        <taxon>Bacteria</taxon>
        <taxon>Pseudomonadati</taxon>
        <taxon>Bacteroidota</taxon>
        <taxon>Chitinophagia</taxon>
        <taxon>Chitinophagales</taxon>
        <taxon>Chitinophagaceae</taxon>
        <taxon>Arachidicoccus</taxon>
    </lineage>
</organism>
<evidence type="ECO:0000313" key="1">
    <source>
        <dbReference type="EMBL" id="QEC73275.1"/>
    </source>
</evidence>
<dbReference type="AlphaFoldDB" id="A0A5B8VRQ7"/>
<dbReference type="Proteomes" id="UP000321291">
    <property type="component" value="Chromosome"/>
</dbReference>
<proteinExistence type="predicted"/>
<dbReference type="OrthoDB" id="1492862at2"/>
<gene>
    <name evidence="1" type="ORF">FSB73_17945</name>
</gene>
<protein>
    <recommendedName>
        <fullName evidence="3">Lipocalin-like domain-containing protein</fullName>
    </recommendedName>
</protein>
<dbReference type="KEGG" id="agi:FSB73_17945"/>
<accession>A0A5B8VRQ7</accession>
<dbReference type="EMBL" id="CP042434">
    <property type="protein sequence ID" value="QEC73275.1"/>
    <property type="molecule type" value="Genomic_DNA"/>
</dbReference>
<name>A0A5B8VRQ7_9BACT</name>
<keyword evidence="2" id="KW-1185">Reference proteome</keyword>
<dbReference type="PROSITE" id="PS51257">
    <property type="entry name" value="PROKAR_LIPOPROTEIN"/>
    <property type="match status" value="1"/>
</dbReference>
<dbReference type="RefSeq" id="WP_146785354.1">
    <property type="nucleotide sequence ID" value="NZ_CP042434.1"/>
</dbReference>